<keyword evidence="7" id="KW-1185">Reference proteome</keyword>
<evidence type="ECO:0000256" key="3">
    <source>
        <dbReference type="ARBA" id="ARBA00023242"/>
    </source>
</evidence>
<evidence type="ECO:0000313" key="7">
    <source>
        <dbReference type="Proteomes" id="UP000298787"/>
    </source>
</evidence>
<dbReference type="GO" id="GO:0006334">
    <property type="term" value="P:nucleosome assembly"/>
    <property type="evidence" value="ECO:0007669"/>
    <property type="project" value="InterPro"/>
</dbReference>
<dbReference type="FunFam" id="1.20.5.1500:FF:000001">
    <property type="entry name" value="Nucleosome assembly protein 1-like 1"/>
    <property type="match status" value="1"/>
</dbReference>
<protein>
    <submittedName>
        <fullName evidence="6">Nucleosome assembly protein 1-like 4</fullName>
    </submittedName>
</protein>
<evidence type="ECO:0000313" key="6">
    <source>
        <dbReference type="EMBL" id="TKS73226.1"/>
    </source>
</evidence>
<accession>A0A4U5UF08</accession>
<dbReference type="SUPFAM" id="SSF143113">
    <property type="entry name" value="NAP-like"/>
    <property type="match status" value="1"/>
</dbReference>
<dbReference type="AlphaFoldDB" id="A0A4U5UF08"/>
<organism evidence="6 7">
    <name type="scientific">Collichthys lucidus</name>
    <name type="common">Big head croaker</name>
    <name type="synonym">Sciaena lucida</name>
    <dbReference type="NCBI Taxonomy" id="240159"/>
    <lineage>
        <taxon>Eukaryota</taxon>
        <taxon>Metazoa</taxon>
        <taxon>Chordata</taxon>
        <taxon>Craniata</taxon>
        <taxon>Vertebrata</taxon>
        <taxon>Euteleostomi</taxon>
        <taxon>Actinopterygii</taxon>
        <taxon>Neopterygii</taxon>
        <taxon>Teleostei</taxon>
        <taxon>Neoteleostei</taxon>
        <taxon>Acanthomorphata</taxon>
        <taxon>Eupercaria</taxon>
        <taxon>Sciaenidae</taxon>
        <taxon>Collichthys</taxon>
    </lineage>
</organism>
<comment type="subcellular location">
    <subcellularLocation>
        <location evidence="1">Nucleus</location>
    </subcellularLocation>
</comment>
<dbReference type="STRING" id="240159.A0A4U5UF08"/>
<dbReference type="Pfam" id="PF00956">
    <property type="entry name" value="NAP"/>
    <property type="match status" value="1"/>
</dbReference>
<feature type="compositionally biased region" description="Acidic residues" evidence="5">
    <location>
        <begin position="247"/>
        <end position="263"/>
    </location>
</feature>
<evidence type="ECO:0000256" key="4">
    <source>
        <dbReference type="RuleBase" id="RU003876"/>
    </source>
</evidence>
<evidence type="ECO:0000256" key="1">
    <source>
        <dbReference type="ARBA" id="ARBA00004123"/>
    </source>
</evidence>
<dbReference type="EMBL" id="CM014084">
    <property type="protein sequence ID" value="TKS73226.1"/>
    <property type="molecule type" value="Genomic_DNA"/>
</dbReference>
<comment type="similarity">
    <text evidence="2 4">Belongs to the nucleosome assembly protein (NAP) family.</text>
</comment>
<feature type="region of interest" description="Disordered" evidence="5">
    <location>
        <begin position="1"/>
        <end position="22"/>
    </location>
</feature>
<evidence type="ECO:0000256" key="5">
    <source>
        <dbReference type="SAM" id="MobiDB-lite"/>
    </source>
</evidence>
<dbReference type="InterPro" id="IPR002164">
    <property type="entry name" value="NAP_family"/>
</dbReference>
<keyword evidence="3" id="KW-0539">Nucleus</keyword>
<dbReference type="PANTHER" id="PTHR11875">
    <property type="entry name" value="TESTIS-SPECIFIC Y-ENCODED PROTEIN"/>
    <property type="match status" value="1"/>
</dbReference>
<proteinExistence type="inferred from homology"/>
<dbReference type="GO" id="GO:0005634">
    <property type="term" value="C:nucleus"/>
    <property type="evidence" value="ECO:0007669"/>
    <property type="project" value="UniProtKB-SubCell"/>
</dbReference>
<gene>
    <name evidence="6" type="ORF">D9C73_007304</name>
</gene>
<dbReference type="Proteomes" id="UP000298787">
    <property type="component" value="Chromosome 7"/>
</dbReference>
<evidence type="ECO:0000256" key="2">
    <source>
        <dbReference type="ARBA" id="ARBA00009947"/>
    </source>
</evidence>
<feature type="region of interest" description="Disordered" evidence="5">
    <location>
        <begin position="236"/>
        <end position="279"/>
    </location>
</feature>
<dbReference type="Gene3D" id="1.20.5.1500">
    <property type="match status" value="1"/>
</dbReference>
<sequence length="279" mass="32125">MDANKGKGEQGMQNPGGQMDRPVSFHFLESMLPKVVKRRVHALKRLQVQCANIEAKFYEEVHELERKYAALYQPLFEKEEVKEKAAIEDAKKEEAVPEEDPKGIPEFWLTIFKSVDMLSDMLQEHDEPILKHLKDIQVKFSEPGQPMSFTLEFHFEPNGYFNNAVLTKVYKMKSEPDALDPFSFEGPEIIDCEGCQIDWHKGKDVTVKTIKKKQKHKGRGTVRTVTKQVPNDSFFNFFNPVKASPDGEMEQDEEGDDDDDEGDFDPKKEQPQPAECKQQ</sequence>
<reference evidence="6 7" key="1">
    <citation type="submission" date="2019-01" db="EMBL/GenBank/DDBJ databases">
        <title>Genome Assembly of Collichthys lucidus.</title>
        <authorList>
            <person name="Cai M."/>
            <person name="Xiao S."/>
        </authorList>
    </citation>
    <scope>NUCLEOTIDE SEQUENCE [LARGE SCALE GENOMIC DNA]</scope>
    <source>
        <strain evidence="6">JT15FE1705JMU</strain>
        <tissue evidence="6">Muscle</tissue>
    </source>
</reference>
<dbReference type="FunFam" id="3.30.1120.90:FF:000001">
    <property type="entry name" value="Nucleosome assembly protein 1-like 1"/>
    <property type="match status" value="1"/>
</dbReference>
<dbReference type="InterPro" id="IPR037231">
    <property type="entry name" value="NAP-like_sf"/>
</dbReference>
<dbReference type="Gene3D" id="3.30.1120.90">
    <property type="entry name" value="Nucleosome assembly protein"/>
    <property type="match status" value="1"/>
</dbReference>
<name>A0A4U5UF08_COLLU</name>